<accession>A0ABP1GAF6</accession>
<gene>
    <name evidence="1" type="primary">g9999</name>
    <name evidence="1" type="ORF">VP750_LOCUS8999</name>
</gene>
<protein>
    <submittedName>
        <fullName evidence="1">G9999 protein</fullName>
    </submittedName>
</protein>
<evidence type="ECO:0000313" key="1">
    <source>
        <dbReference type="EMBL" id="CAL5227093.1"/>
    </source>
</evidence>
<organism evidence="1 2">
    <name type="scientific">Coccomyxa viridis</name>
    <dbReference type="NCBI Taxonomy" id="1274662"/>
    <lineage>
        <taxon>Eukaryota</taxon>
        <taxon>Viridiplantae</taxon>
        <taxon>Chlorophyta</taxon>
        <taxon>core chlorophytes</taxon>
        <taxon>Trebouxiophyceae</taxon>
        <taxon>Trebouxiophyceae incertae sedis</taxon>
        <taxon>Coccomyxaceae</taxon>
        <taxon>Coccomyxa</taxon>
    </lineage>
</organism>
<comment type="caution">
    <text evidence="1">The sequence shown here is derived from an EMBL/GenBank/DDBJ whole genome shotgun (WGS) entry which is preliminary data.</text>
</comment>
<name>A0ABP1GAF6_9CHLO</name>
<sequence length="137" mass="14903">MAIASLAHKLDMQEIVGLCDDVLSGPSSTPDGRLPKSSSSSLVKVSLFGRLKGADLKQMMELIESAQQFGMRNVMACCEHFIANDSTGKFNNALKRIPAGGSARAAACINRMCVLRDHPVQTWDVEHFYFNNVNGSK</sequence>
<reference evidence="1 2" key="1">
    <citation type="submission" date="2024-06" db="EMBL/GenBank/DDBJ databases">
        <authorList>
            <person name="Kraege A."/>
            <person name="Thomma B."/>
        </authorList>
    </citation>
    <scope>NUCLEOTIDE SEQUENCE [LARGE SCALE GENOMIC DNA]</scope>
</reference>
<dbReference type="Proteomes" id="UP001497392">
    <property type="component" value="Unassembled WGS sequence"/>
</dbReference>
<dbReference type="EMBL" id="CAXHTA020000017">
    <property type="protein sequence ID" value="CAL5227093.1"/>
    <property type="molecule type" value="Genomic_DNA"/>
</dbReference>
<keyword evidence="2" id="KW-1185">Reference proteome</keyword>
<proteinExistence type="predicted"/>
<evidence type="ECO:0000313" key="2">
    <source>
        <dbReference type="Proteomes" id="UP001497392"/>
    </source>
</evidence>